<feature type="domain" description="Integrase catalytic" evidence="1">
    <location>
        <begin position="1"/>
        <end position="115"/>
    </location>
</feature>
<dbReference type="PROSITE" id="PS50994">
    <property type="entry name" value="INTEGRASE"/>
    <property type="match status" value="1"/>
</dbReference>
<dbReference type="InterPro" id="IPR012337">
    <property type="entry name" value="RNaseH-like_sf"/>
</dbReference>
<dbReference type="AlphaFoldDB" id="A0A6P4DRW4"/>
<dbReference type="Gene3D" id="3.30.420.10">
    <property type="entry name" value="Ribonuclease H-like superfamily/Ribonuclease H"/>
    <property type="match status" value="1"/>
</dbReference>
<evidence type="ECO:0000313" key="2">
    <source>
        <dbReference type="Proteomes" id="UP000515211"/>
    </source>
</evidence>
<reference evidence="3" key="2">
    <citation type="submission" date="2025-08" db="UniProtKB">
        <authorList>
            <consortium name="RefSeq"/>
        </authorList>
    </citation>
    <scope>IDENTIFICATION</scope>
    <source>
        <tissue evidence="3">Whole plant</tissue>
    </source>
</reference>
<dbReference type="PANTHER" id="PTHR48475">
    <property type="entry name" value="RIBONUCLEASE H"/>
    <property type="match status" value="1"/>
</dbReference>
<gene>
    <name evidence="3" type="primary">LOC107493447</name>
</gene>
<name>A0A6P4DRW4_ARADU</name>
<dbReference type="SUPFAM" id="SSF53098">
    <property type="entry name" value="Ribonuclease H-like"/>
    <property type="match status" value="1"/>
</dbReference>
<evidence type="ECO:0000259" key="1">
    <source>
        <dbReference type="PROSITE" id="PS50994"/>
    </source>
</evidence>
<dbReference type="GO" id="GO:0015074">
    <property type="term" value="P:DNA integration"/>
    <property type="evidence" value="ECO:0007669"/>
    <property type="project" value="InterPro"/>
</dbReference>
<reference evidence="2" key="1">
    <citation type="journal article" date="2016" name="Nat. Genet.">
        <title>The genome sequences of Arachis duranensis and Arachis ipaensis, the diploid ancestors of cultivated peanut.</title>
        <authorList>
            <person name="Bertioli D.J."/>
            <person name="Cannon S.B."/>
            <person name="Froenicke L."/>
            <person name="Huang G."/>
            <person name="Farmer A.D."/>
            <person name="Cannon E.K."/>
            <person name="Liu X."/>
            <person name="Gao D."/>
            <person name="Clevenger J."/>
            <person name="Dash S."/>
            <person name="Ren L."/>
            <person name="Moretzsohn M.C."/>
            <person name="Shirasawa K."/>
            <person name="Huang W."/>
            <person name="Vidigal B."/>
            <person name="Abernathy B."/>
            <person name="Chu Y."/>
            <person name="Niederhuth C.E."/>
            <person name="Umale P."/>
            <person name="Araujo A.C."/>
            <person name="Kozik A."/>
            <person name="Kim K.D."/>
            <person name="Burow M.D."/>
            <person name="Varshney R.K."/>
            <person name="Wang X."/>
            <person name="Zhang X."/>
            <person name="Barkley N."/>
            <person name="Guimaraes P.M."/>
            <person name="Isobe S."/>
            <person name="Guo B."/>
            <person name="Liao B."/>
            <person name="Stalker H.T."/>
            <person name="Schmitz R.J."/>
            <person name="Scheffler B.E."/>
            <person name="Leal-Bertioli S.C."/>
            <person name="Xun X."/>
            <person name="Jackson S.A."/>
            <person name="Michelmore R."/>
            <person name="Ozias-Akins P."/>
        </authorList>
    </citation>
    <scope>NUCLEOTIDE SEQUENCE [LARGE SCALE GENOMIC DNA]</scope>
    <source>
        <strain evidence="2">cv. V14167</strain>
    </source>
</reference>
<dbReference type="GO" id="GO:0003676">
    <property type="term" value="F:nucleic acid binding"/>
    <property type="evidence" value="ECO:0007669"/>
    <property type="project" value="InterPro"/>
</dbReference>
<organism evidence="2 3">
    <name type="scientific">Arachis duranensis</name>
    <name type="common">Wild peanut</name>
    <dbReference type="NCBI Taxonomy" id="130453"/>
    <lineage>
        <taxon>Eukaryota</taxon>
        <taxon>Viridiplantae</taxon>
        <taxon>Streptophyta</taxon>
        <taxon>Embryophyta</taxon>
        <taxon>Tracheophyta</taxon>
        <taxon>Spermatophyta</taxon>
        <taxon>Magnoliopsida</taxon>
        <taxon>eudicotyledons</taxon>
        <taxon>Gunneridae</taxon>
        <taxon>Pentapetalae</taxon>
        <taxon>rosids</taxon>
        <taxon>fabids</taxon>
        <taxon>Fabales</taxon>
        <taxon>Fabaceae</taxon>
        <taxon>Papilionoideae</taxon>
        <taxon>50 kb inversion clade</taxon>
        <taxon>dalbergioids sensu lato</taxon>
        <taxon>Dalbergieae</taxon>
        <taxon>Pterocarpus clade</taxon>
        <taxon>Arachis</taxon>
    </lineage>
</organism>
<accession>A0A6P4DRW4</accession>
<dbReference type="RefSeq" id="XP_015970033.1">
    <property type="nucleotide sequence ID" value="XM_016114547.1"/>
</dbReference>
<dbReference type="PANTHER" id="PTHR48475:SF1">
    <property type="entry name" value="RNASE H TYPE-1 DOMAIN-CONTAINING PROTEIN"/>
    <property type="match status" value="1"/>
</dbReference>
<evidence type="ECO:0000313" key="3">
    <source>
        <dbReference type="RefSeq" id="XP_015970033.1"/>
    </source>
</evidence>
<dbReference type="Proteomes" id="UP000515211">
    <property type="component" value="Chromosome 6"/>
</dbReference>
<sequence>MTHNEIIDFIEEHIVYRFGIPQSITTDKGNMFIRKKVTEYAKSRGIKMLSSTPYYAQVNGQVEVANKILIALIKKHIGRQPRNWHQSLSQVLWAYQNSPRGSIGTTLYKLVYGHDAVLLIDINLQNIRVDRQDEIPVVDYWNSLYDEFNELDDERLRALEQVIRQKEIM</sequence>
<protein>
    <submittedName>
        <fullName evidence="3">Uncharacterized protein LOC107493447</fullName>
    </submittedName>
</protein>
<dbReference type="KEGG" id="adu:107493447"/>
<dbReference type="GeneID" id="107493447"/>
<dbReference type="InterPro" id="IPR001584">
    <property type="entry name" value="Integrase_cat-core"/>
</dbReference>
<dbReference type="InterPro" id="IPR036397">
    <property type="entry name" value="RNaseH_sf"/>
</dbReference>
<proteinExistence type="predicted"/>
<keyword evidence="2" id="KW-1185">Reference proteome</keyword>